<dbReference type="EMBL" id="BPLF01000005">
    <property type="protein sequence ID" value="GIX65767.1"/>
    <property type="molecule type" value="Genomic_DNA"/>
</dbReference>
<evidence type="ECO:0000313" key="9">
    <source>
        <dbReference type="Proteomes" id="UP001497744"/>
    </source>
</evidence>
<sequence>MKYHMFFKHAICTAALFVASCSGKMQKAAKWAPRLDSALGMQTNGVFAELVSADTEENFMESDDSYGSQSDMRTRHTDSSVRPHEHSEQSTTLSSNGYTYARYEGDRTNANFDLGIPVKSLSHRVANGSFLHEEMTESPIKPVSFAGTYASVKKAETTENPTEKAEKEPAAKPAVKPAANAVSASKKSVQELTLDDLLNDMKRSKGKTPAKAKAPKKTESPDIDDILKGSGDDKKTKDVEEAKKQVKPEKEKQEDEENDEDDEEEEDKDDEDDDDEDDDEDDDLDMSFDIDDDDGFPDIDASFKRKSKTKRNNTTNITKRETTREYRPTVEPVNTENSKLNPGLAAAMRYLGSGYDIVFGNPLGDPVIMVDPGYRNPVLKLDWSEDYHNHDGANLKEPRGGWIRPEMSCRQAESVEHVNSIDDYKKELSVDAKLSVDMPFYFSFSASSGYKNFVKTMSANTMKNYIIKTYCLRYVAGVQDFKNIEVQPSFKTDVDDLPDKFDEEKCKMEVYKYNDEDEKCADSVRPWMRFFQKYGTHYTTVIHLGGKVTHQIQMAKTDVASLQKEGFNIDLFIKSKAGVPFVSGETGVSTNNSTQSSSKMQNYNTEKLIIVIGGDTPTDGAEKESMAEWTRSLYRKPMPIKVNLDSLKTLIQDPKKKQIFEVALKYYSEVYGISPDEMYAAFEGREKGVALMTQRGRAVFYYGRQGGSAVCPDKKVIIMGYALVITRVKNTAFSDWSFHPSLTPCPVGQEKCVVNNPPPASEVRIWILCAETPIPLLIQEVATTEGSPATAACPKDYAIAYGFGLSIPKGLNVAFNDLYACRTGQQSCTHSSPNTKRNTVWIACVEKNAPEIGSISNLTAVTISPNCQTKNGIYRDNVCPASYTMIASWKMNIAKDDDENVTMIDKCAFPAEGPKLVYPVNGCRPESVFNDRSTTCKVQYSWIACWRLPPIQQPKKPHLKA</sequence>
<dbReference type="Proteomes" id="UP001497744">
    <property type="component" value="Unassembled WGS sequence"/>
</dbReference>
<dbReference type="PANTHER" id="PTHR45742">
    <property type="entry name" value="COMPLEMENT COMPONENT C6"/>
    <property type="match status" value="1"/>
</dbReference>
<evidence type="ECO:0000256" key="6">
    <source>
        <dbReference type="SAM" id="SignalP"/>
    </source>
</evidence>
<feature type="signal peptide" evidence="6">
    <location>
        <begin position="1"/>
        <end position="23"/>
    </location>
</feature>
<keyword evidence="2" id="KW-0964">Secreted</keyword>
<accession>A0AAV4LZV1</accession>
<feature type="compositionally biased region" description="Acidic residues" evidence="5">
    <location>
        <begin position="254"/>
        <end position="297"/>
    </location>
</feature>
<reference evidence="8 9" key="1">
    <citation type="submission" date="2021-06" db="EMBL/GenBank/DDBJ databases">
        <title>Genome sequence of Babesia caballi.</title>
        <authorList>
            <person name="Yamagishi J."/>
            <person name="Kidaka T."/>
            <person name="Ochi A."/>
        </authorList>
    </citation>
    <scope>NUCLEOTIDE SEQUENCE [LARGE SCALE GENOMIC DNA]</scope>
    <source>
        <strain evidence="8">USDA-D6B2</strain>
    </source>
</reference>
<evidence type="ECO:0000256" key="5">
    <source>
        <dbReference type="SAM" id="MobiDB-lite"/>
    </source>
</evidence>
<dbReference type="PROSITE" id="PS51257">
    <property type="entry name" value="PROKAR_LIPOPROTEIN"/>
    <property type="match status" value="1"/>
</dbReference>
<comment type="caution">
    <text evidence="8">The sequence shown here is derived from an EMBL/GenBank/DDBJ whole genome shotgun (WGS) entry which is preliminary data.</text>
</comment>
<feature type="compositionally biased region" description="Basic residues" evidence="5">
    <location>
        <begin position="204"/>
        <end position="215"/>
    </location>
</feature>
<keyword evidence="9" id="KW-1185">Reference proteome</keyword>
<feature type="compositionally biased region" description="Basic and acidic residues" evidence="5">
    <location>
        <begin position="154"/>
        <end position="170"/>
    </location>
</feature>
<evidence type="ECO:0000256" key="3">
    <source>
        <dbReference type="ARBA" id="ARBA00022852"/>
    </source>
</evidence>
<feature type="region of interest" description="Disordered" evidence="5">
    <location>
        <begin position="154"/>
        <end position="187"/>
    </location>
</feature>
<evidence type="ECO:0000313" key="8">
    <source>
        <dbReference type="EMBL" id="GIX65767.1"/>
    </source>
</evidence>
<dbReference type="RefSeq" id="XP_067717836.1">
    <property type="nucleotide sequence ID" value="XM_067861735.1"/>
</dbReference>
<dbReference type="PROSITE" id="PS51412">
    <property type="entry name" value="MACPF_2"/>
    <property type="match status" value="1"/>
</dbReference>
<evidence type="ECO:0000259" key="7">
    <source>
        <dbReference type="PROSITE" id="PS51412"/>
    </source>
</evidence>
<dbReference type="SMART" id="SM00457">
    <property type="entry name" value="MACPF"/>
    <property type="match status" value="1"/>
</dbReference>
<dbReference type="Pfam" id="PF01823">
    <property type="entry name" value="MACPF"/>
    <property type="match status" value="1"/>
</dbReference>
<feature type="region of interest" description="Disordered" evidence="5">
    <location>
        <begin position="199"/>
        <end position="315"/>
    </location>
</feature>
<proteinExistence type="predicted"/>
<feature type="domain" description="MACPF" evidence="7">
    <location>
        <begin position="333"/>
        <end position="682"/>
    </location>
</feature>
<gene>
    <name evidence="8" type="ORF">BcabD6B2_52020</name>
</gene>
<organism evidence="8 9">
    <name type="scientific">Babesia caballi</name>
    <dbReference type="NCBI Taxonomy" id="5871"/>
    <lineage>
        <taxon>Eukaryota</taxon>
        <taxon>Sar</taxon>
        <taxon>Alveolata</taxon>
        <taxon>Apicomplexa</taxon>
        <taxon>Aconoidasida</taxon>
        <taxon>Piroplasmida</taxon>
        <taxon>Babesiidae</taxon>
        <taxon>Babesia</taxon>
    </lineage>
</organism>
<dbReference type="GO" id="GO:0031640">
    <property type="term" value="P:killing of cells of another organism"/>
    <property type="evidence" value="ECO:0007669"/>
    <property type="project" value="UniProtKB-KW"/>
</dbReference>
<protein>
    <submittedName>
        <fullName evidence="8">MAC/perforin domain containing protein</fullName>
    </submittedName>
</protein>
<feature type="compositionally biased region" description="Basic and acidic residues" evidence="5">
    <location>
        <begin position="72"/>
        <end position="88"/>
    </location>
</feature>
<keyword evidence="3" id="KW-0204">Cytolysis</keyword>
<feature type="chain" id="PRO_5043685805" evidence="6">
    <location>
        <begin position="24"/>
        <end position="961"/>
    </location>
</feature>
<comment type="subcellular location">
    <subcellularLocation>
        <location evidence="1">Secreted</location>
    </subcellularLocation>
</comment>
<keyword evidence="6" id="KW-0732">Signal</keyword>
<feature type="compositionally biased region" description="Basic and acidic residues" evidence="5">
    <location>
        <begin position="216"/>
        <end position="253"/>
    </location>
</feature>
<keyword evidence="4" id="KW-1015">Disulfide bond</keyword>
<evidence type="ECO:0000256" key="4">
    <source>
        <dbReference type="ARBA" id="ARBA00023157"/>
    </source>
</evidence>
<dbReference type="InterPro" id="IPR020864">
    <property type="entry name" value="MACPF"/>
</dbReference>
<evidence type="ECO:0000256" key="1">
    <source>
        <dbReference type="ARBA" id="ARBA00004613"/>
    </source>
</evidence>
<feature type="region of interest" description="Disordered" evidence="5">
    <location>
        <begin position="60"/>
        <end position="97"/>
    </location>
</feature>
<dbReference type="PANTHER" id="PTHR45742:SF8">
    <property type="entry name" value="FLOCCULATION PROTEIN FLO11"/>
    <property type="match status" value="1"/>
</dbReference>
<dbReference type="GO" id="GO:0005576">
    <property type="term" value="C:extracellular region"/>
    <property type="evidence" value="ECO:0007669"/>
    <property type="project" value="UniProtKB-SubCell"/>
</dbReference>
<dbReference type="GeneID" id="94197248"/>
<feature type="compositionally biased region" description="Low complexity" evidence="5">
    <location>
        <begin position="171"/>
        <end position="187"/>
    </location>
</feature>
<name>A0AAV4LZV1_BABCB</name>
<dbReference type="AlphaFoldDB" id="A0AAV4LZV1"/>
<evidence type="ECO:0000256" key="2">
    <source>
        <dbReference type="ARBA" id="ARBA00022525"/>
    </source>
</evidence>